<dbReference type="Pfam" id="PF00854">
    <property type="entry name" value="PTR2"/>
    <property type="match status" value="2"/>
</dbReference>
<comment type="caution">
    <text evidence="7">The sequence shown here is derived from an EMBL/GenBank/DDBJ whole genome shotgun (WGS) entry which is preliminary data.</text>
</comment>
<evidence type="ECO:0000313" key="8">
    <source>
        <dbReference type="Proteomes" id="UP000693970"/>
    </source>
</evidence>
<dbReference type="EMBL" id="JAGRRH010000009">
    <property type="protein sequence ID" value="KAG7364145.1"/>
    <property type="molecule type" value="Genomic_DNA"/>
</dbReference>
<keyword evidence="2 6" id="KW-0812">Transmembrane</keyword>
<reference evidence="7" key="2">
    <citation type="submission" date="2021-04" db="EMBL/GenBank/DDBJ databases">
        <authorList>
            <person name="Podell S."/>
        </authorList>
    </citation>
    <scope>NUCLEOTIDE SEQUENCE</scope>
    <source>
        <strain evidence="7">Hildebrandi</strain>
    </source>
</reference>
<feature type="transmembrane region" description="Helical" evidence="6">
    <location>
        <begin position="153"/>
        <end position="174"/>
    </location>
</feature>
<dbReference type="AlphaFoldDB" id="A0A9K3LKI7"/>
<keyword evidence="3 6" id="KW-1133">Transmembrane helix</keyword>
<feature type="transmembrane region" description="Helical" evidence="6">
    <location>
        <begin position="123"/>
        <end position="141"/>
    </location>
</feature>
<evidence type="ECO:0000313" key="7">
    <source>
        <dbReference type="EMBL" id="KAG7364145.1"/>
    </source>
</evidence>
<reference evidence="7" key="1">
    <citation type="journal article" date="2021" name="Sci. Rep.">
        <title>Diploid genomic architecture of Nitzschia inconspicua, an elite biomass production diatom.</title>
        <authorList>
            <person name="Oliver A."/>
            <person name="Podell S."/>
            <person name="Pinowska A."/>
            <person name="Traller J.C."/>
            <person name="Smith S.R."/>
            <person name="McClure R."/>
            <person name="Beliaev A."/>
            <person name="Bohutskyi P."/>
            <person name="Hill E.A."/>
            <person name="Rabines A."/>
            <person name="Zheng H."/>
            <person name="Allen L.Z."/>
            <person name="Kuo A."/>
            <person name="Grigoriev I.V."/>
            <person name="Allen A.E."/>
            <person name="Hazlebeck D."/>
            <person name="Allen E.E."/>
        </authorList>
    </citation>
    <scope>NUCLEOTIDE SEQUENCE</scope>
    <source>
        <strain evidence="7">Hildebrandi</strain>
    </source>
</reference>
<evidence type="ECO:0000256" key="3">
    <source>
        <dbReference type="ARBA" id="ARBA00022989"/>
    </source>
</evidence>
<evidence type="ECO:0000256" key="1">
    <source>
        <dbReference type="ARBA" id="ARBA00004141"/>
    </source>
</evidence>
<evidence type="ECO:0000256" key="4">
    <source>
        <dbReference type="ARBA" id="ARBA00023136"/>
    </source>
</evidence>
<dbReference type="InterPro" id="IPR000109">
    <property type="entry name" value="POT_fam"/>
</dbReference>
<organism evidence="7 8">
    <name type="scientific">Nitzschia inconspicua</name>
    <dbReference type="NCBI Taxonomy" id="303405"/>
    <lineage>
        <taxon>Eukaryota</taxon>
        <taxon>Sar</taxon>
        <taxon>Stramenopiles</taxon>
        <taxon>Ochrophyta</taxon>
        <taxon>Bacillariophyta</taxon>
        <taxon>Bacillariophyceae</taxon>
        <taxon>Bacillariophycidae</taxon>
        <taxon>Bacillariales</taxon>
        <taxon>Bacillariaceae</taxon>
        <taxon>Nitzschia</taxon>
    </lineage>
</organism>
<feature type="transmembrane region" description="Helical" evidence="6">
    <location>
        <begin position="378"/>
        <end position="401"/>
    </location>
</feature>
<keyword evidence="4 6" id="KW-0472">Membrane</keyword>
<feature type="transmembrane region" description="Helical" evidence="6">
    <location>
        <begin position="493"/>
        <end position="515"/>
    </location>
</feature>
<sequence>METSLSISNESLGRSDSQISSSKRTDVEQQQQQIQRDPSYAPYLEAASHNDEQPLLPPRPDDDLPTNIHEENQLSLLPEECLSGDKERPLRHVDDLGNSYQYSLSPMLYSVCNILVVETFERFSFYSICYTMTLFLTGAYDDDWNAGFTSVKAASFVSVSTMVAYSTPFVGAYLADSLLGDYKSILLGLLVFYIPGVLIIMLTTIPHLLGDEFNDKLLTLAVLCMWPMGTGIVKSIVNVFGAKQYHPVLQSSLIQSYYVSFYTVINVGALAGIGLIPILAQYNITIAYMVPMGLLTIGGTSLVLGTSRYVRTPPRARQGNVCCGEKRVGVGAPKSISLFEIFRIGLCIVPFCVGYNQMPTTFIVQGTVMSNAFGIFDVASMNSLDAISVLFFGSLTANYVYPNLAKHGIKIPTTYKFAIGSALGSMAIAWAIFVEKRIHYTYQHTGEKVNVLWQAPCYLLIGLGEIFAVSAAYEVAFTASPPDKKVLASACNIFNIGGLPNFLCIGLYHACSHWFENSQGNANIGHIEDYTTANVGSYFTILLCVMLSGVVLNVLPWVRGYVESIEERAAEIVKTPHIGKSPPIATLRRRDQETTPLVTTPRTKKYQEYLKYGSGPVYARSGSMRAGPSLSRSDLPGGKVKNVKRKFIPKLYGSDPNAGRPTVAVGPDGKPIRVGKLTK</sequence>
<feature type="transmembrane region" description="Helical" evidence="6">
    <location>
        <begin position="535"/>
        <end position="558"/>
    </location>
</feature>
<name>A0A9K3LKI7_9STRA</name>
<feature type="region of interest" description="Disordered" evidence="5">
    <location>
        <begin position="1"/>
        <end position="67"/>
    </location>
</feature>
<feature type="region of interest" description="Disordered" evidence="5">
    <location>
        <begin position="651"/>
        <end position="679"/>
    </location>
</feature>
<dbReference type="GO" id="GO:0022857">
    <property type="term" value="F:transmembrane transporter activity"/>
    <property type="evidence" value="ECO:0007669"/>
    <property type="project" value="InterPro"/>
</dbReference>
<protein>
    <submittedName>
        <fullName evidence="7">Proton-dependent oligopeptide transporter family protein</fullName>
    </submittedName>
</protein>
<dbReference type="Proteomes" id="UP000693970">
    <property type="component" value="Unassembled WGS sequence"/>
</dbReference>
<feature type="transmembrane region" description="Helical" evidence="6">
    <location>
        <begin position="217"/>
        <end position="237"/>
    </location>
</feature>
<comment type="subcellular location">
    <subcellularLocation>
        <location evidence="1">Membrane</location>
        <topology evidence="1">Multi-pass membrane protein</topology>
    </subcellularLocation>
</comment>
<feature type="transmembrane region" description="Helical" evidence="6">
    <location>
        <begin position="186"/>
        <end position="205"/>
    </location>
</feature>
<gene>
    <name evidence="7" type="ORF">IV203_037347</name>
</gene>
<evidence type="ECO:0000256" key="5">
    <source>
        <dbReference type="SAM" id="MobiDB-lite"/>
    </source>
</evidence>
<evidence type="ECO:0000256" key="6">
    <source>
        <dbReference type="SAM" id="Phobius"/>
    </source>
</evidence>
<dbReference type="GO" id="GO:0016020">
    <property type="term" value="C:membrane"/>
    <property type="evidence" value="ECO:0007669"/>
    <property type="project" value="UniProtKB-SubCell"/>
</dbReference>
<accession>A0A9K3LKI7</accession>
<keyword evidence="8" id="KW-1185">Reference proteome</keyword>
<feature type="transmembrane region" description="Helical" evidence="6">
    <location>
        <begin position="413"/>
        <end position="433"/>
    </location>
</feature>
<feature type="transmembrane region" description="Helical" evidence="6">
    <location>
        <begin position="257"/>
        <end position="280"/>
    </location>
</feature>
<proteinExistence type="predicted"/>
<dbReference type="PANTHER" id="PTHR11654">
    <property type="entry name" value="OLIGOPEPTIDE TRANSPORTER-RELATED"/>
    <property type="match status" value="1"/>
</dbReference>
<feature type="transmembrane region" description="Helical" evidence="6">
    <location>
        <begin position="286"/>
        <end position="305"/>
    </location>
</feature>
<feature type="transmembrane region" description="Helical" evidence="6">
    <location>
        <begin position="336"/>
        <end position="358"/>
    </location>
</feature>
<dbReference type="OrthoDB" id="8904098at2759"/>
<evidence type="ECO:0000256" key="2">
    <source>
        <dbReference type="ARBA" id="ARBA00022692"/>
    </source>
</evidence>
<feature type="transmembrane region" description="Helical" evidence="6">
    <location>
        <begin position="453"/>
        <end position="473"/>
    </location>
</feature>
<feature type="compositionally biased region" description="Polar residues" evidence="5">
    <location>
        <begin position="1"/>
        <end position="22"/>
    </location>
</feature>